<dbReference type="InterPro" id="IPR037171">
    <property type="entry name" value="NagB/RpiA_transferase-like"/>
</dbReference>
<name>A0ABU2NDX8_9PSEU</name>
<evidence type="ECO:0000313" key="2">
    <source>
        <dbReference type="Proteomes" id="UP001183202"/>
    </source>
</evidence>
<proteinExistence type="predicted"/>
<dbReference type="InterPro" id="IPR002698">
    <property type="entry name" value="FTHF_cligase"/>
</dbReference>
<protein>
    <submittedName>
        <fullName evidence="1">5-formyltetrahydrofolate cyclo-ligase</fullName>
    </submittedName>
</protein>
<accession>A0ABU2NDX8</accession>
<dbReference type="Proteomes" id="UP001183202">
    <property type="component" value="Unassembled WGS sequence"/>
</dbReference>
<keyword evidence="2" id="KW-1185">Reference proteome</keyword>
<dbReference type="EMBL" id="JAVREJ010000015">
    <property type="protein sequence ID" value="MDT0351940.1"/>
    <property type="molecule type" value="Genomic_DNA"/>
</dbReference>
<dbReference type="SUPFAM" id="SSF100950">
    <property type="entry name" value="NagB/RpiA/CoA transferase-like"/>
    <property type="match status" value="1"/>
</dbReference>
<dbReference type="Pfam" id="PF01812">
    <property type="entry name" value="5-FTHF_cyc-lig"/>
    <property type="match status" value="1"/>
</dbReference>
<organism evidence="1 2">
    <name type="scientific">Pseudonocardia charpentierae</name>
    <dbReference type="NCBI Taxonomy" id="3075545"/>
    <lineage>
        <taxon>Bacteria</taxon>
        <taxon>Bacillati</taxon>
        <taxon>Actinomycetota</taxon>
        <taxon>Actinomycetes</taxon>
        <taxon>Pseudonocardiales</taxon>
        <taxon>Pseudonocardiaceae</taxon>
        <taxon>Pseudonocardia</taxon>
    </lineage>
</organism>
<dbReference type="InterPro" id="IPR024185">
    <property type="entry name" value="FTHF_cligase-like_sf"/>
</dbReference>
<comment type="caution">
    <text evidence="1">The sequence shown here is derived from an EMBL/GenBank/DDBJ whole genome shotgun (WGS) entry which is preliminary data.</text>
</comment>
<sequence length="143" mass="14845">MSGPGARTPRRHDRDAGGDPALLAAKSALRDEVWDALTAARVARFPGARNRISNFVGAEAAARRLRETAGWKRAETVKANPDSAQLPVRRAALEELRPVDLVVTGCVAVGEDGRRLGEGGGFADLEFALATAAGLLTASGGAS</sequence>
<gene>
    <name evidence="1" type="ORF">RM445_20645</name>
</gene>
<dbReference type="Gene3D" id="3.40.50.10420">
    <property type="entry name" value="NagB/RpiA/CoA transferase-like"/>
    <property type="match status" value="1"/>
</dbReference>
<evidence type="ECO:0000313" key="1">
    <source>
        <dbReference type="EMBL" id="MDT0351940.1"/>
    </source>
</evidence>
<dbReference type="RefSeq" id="WP_311558444.1">
    <property type="nucleotide sequence ID" value="NZ_JAVREJ010000015.1"/>
</dbReference>
<dbReference type="PANTHER" id="PTHR13017:SF0">
    <property type="entry name" value="METHENYLTETRAHYDROFOLATE SYNTHASE DOMAIN-CONTAINING PROTEIN"/>
    <property type="match status" value="1"/>
</dbReference>
<dbReference type="PANTHER" id="PTHR13017">
    <property type="entry name" value="5-FORMYLTETRAHYDROFOLATE CYCLO-LIGASE-RELATED"/>
    <property type="match status" value="1"/>
</dbReference>
<reference evidence="2" key="1">
    <citation type="submission" date="2023-07" db="EMBL/GenBank/DDBJ databases">
        <title>30 novel species of actinomycetes from the DSMZ collection.</title>
        <authorList>
            <person name="Nouioui I."/>
        </authorList>
    </citation>
    <scope>NUCLEOTIDE SEQUENCE [LARGE SCALE GENOMIC DNA]</scope>
    <source>
        <strain evidence="2">DSM 45834</strain>
    </source>
</reference>